<evidence type="ECO:0000313" key="2">
    <source>
        <dbReference type="EMBL" id="CAF4162389.1"/>
    </source>
</evidence>
<dbReference type="EMBL" id="CAJNOK010022698">
    <property type="protein sequence ID" value="CAF1351950.1"/>
    <property type="molecule type" value="Genomic_DNA"/>
</dbReference>
<gene>
    <name evidence="1" type="ORF">OVA965_LOCUS30838</name>
    <name evidence="2" type="ORF">TMI583_LOCUS31647</name>
</gene>
<accession>A0A8S2RI63</accession>
<dbReference type="Proteomes" id="UP000677228">
    <property type="component" value="Unassembled WGS sequence"/>
</dbReference>
<proteinExistence type="predicted"/>
<name>A0A8S2RI63_9BILA</name>
<evidence type="ECO:0000313" key="3">
    <source>
        <dbReference type="Proteomes" id="UP000682733"/>
    </source>
</evidence>
<dbReference type="EMBL" id="CAJOBA010044335">
    <property type="protein sequence ID" value="CAF4162389.1"/>
    <property type="molecule type" value="Genomic_DNA"/>
</dbReference>
<organism evidence="2 3">
    <name type="scientific">Didymodactylos carnosus</name>
    <dbReference type="NCBI Taxonomy" id="1234261"/>
    <lineage>
        <taxon>Eukaryota</taxon>
        <taxon>Metazoa</taxon>
        <taxon>Spiralia</taxon>
        <taxon>Gnathifera</taxon>
        <taxon>Rotifera</taxon>
        <taxon>Eurotatoria</taxon>
        <taxon>Bdelloidea</taxon>
        <taxon>Philodinida</taxon>
        <taxon>Philodinidae</taxon>
        <taxon>Didymodactylos</taxon>
    </lineage>
</organism>
<comment type="caution">
    <text evidence="2">The sequence shown here is derived from an EMBL/GenBank/DDBJ whole genome shotgun (WGS) entry which is preliminary data.</text>
</comment>
<dbReference type="Proteomes" id="UP000682733">
    <property type="component" value="Unassembled WGS sequence"/>
</dbReference>
<dbReference type="AlphaFoldDB" id="A0A8S2RI63"/>
<protein>
    <submittedName>
        <fullName evidence="2">Uncharacterized protein</fullName>
    </submittedName>
</protein>
<evidence type="ECO:0000313" key="1">
    <source>
        <dbReference type="EMBL" id="CAF1351950.1"/>
    </source>
</evidence>
<reference evidence="2" key="1">
    <citation type="submission" date="2021-02" db="EMBL/GenBank/DDBJ databases">
        <authorList>
            <person name="Nowell W R."/>
        </authorList>
    </citation>
    <scope>NUCLEOTIDE SEQUENCE</scope>
</reference>
<sequence length="221" mass="25425">MSNINGQGLFSRTTTTTTTPPSTPLNIGYLSVSNDFLTILSNIKNDIINQLKTIIHQLEVKLLSNQNCNTEYKIYQHQPISKDWVLVYNQSYSHPTTHEELQSIQCRTNQKILIGAQYIRNDTTTLYLAAVGPSDLLQNLNTELNQPKQLGDVYWYLTPKKSFGFSPIQQINQIDIDVMQDVNTMDQRLSWHLHGQYGGWRAGKYIDLYGSTLWYKLIYCI</sequence>